<accession>A0A451GGH0</accession>
<protein>
    <submittedName>
        <fullName evidence="1">Uncharacterized protein</fullName>
    </submittedName>
</protein>
<dbReference type="Proteomes" id="UP000287168">
    <property type="component" value="Unassembled WGS sequence"/>
</dbReference>
<sequence>MSDPFKSHALGPAGPAIGGFAVTPSDSNDLTQMVRAISIGGEGGTLSFISSRDGQTYTTGELLPGTYPLFARRIRATGTALPSYFHLVCCSLCEAGHAV</sequence>
<organism evidence="1 2">
    <name type="scientific">Falsigemmobacter intermedius</name>
    <dbReference type="NCBI Taxonomy" id="1553448"/>
    <lineage>
        <taxon>Bacteria</taxon>
        <taxon>Pseudomonadati</taxon>
        <taxon>Pseudomonadota</taxon>
        <taxon>Alphaproteobacteria</taxon>
        <taxon>Rhodobacterales</taxon>
        <taxon>Paracoccaceae</taxon>
        <taxon>Falsigemmobacter</taxon>
    </lineage>
</organism>
<dbReference type="EMBL" id="SBLC01000075">
    <property type="protein sequence ID" value="RWY35691.1"/>
    <property type="molecule type" value="Genomic_DNA"/>
</dbReference>
<gene>
    <name evidence="1" type="ORF">EP867_18610</name>
</gene>
<name>A0A451GGH0_9RHOB</name>
<dbReference type="AlphaFoldDB" id="A0A451GGH0"/>
<evidence type="ECO:0000313" key="2">
    <source>
        <dbReference type="Proteomes" id="UP000287168"/>
    </source>
</evidence>
<dbReference type="RefSeq" id="WP_128490949.1">
    <property type="nucleotide sequence ID" value="NZ_SBLC01000075.1"/>
</dbReference>
<keyword evidence="2" id="KW-1185">Reference proteome</keyword>
<dbReference type="OrthoDB" id="7916272at2"/>
<feature type="non-terminal residue" evidence="1">
    <location>
        <position position="99"/>
    </location>
</feature>
<comment type="caution">
    <text evidence="1">The sequence shown here is derived from an EMBL/GenBank/DDBJ whole genome shotgun (WGS) entry which is preliminary data.</text>
</comment>
<proteinExistence type="predicted"/>
<reference evidence="1 2" key="1">
    <citation type="journal article" date="2015" name="Int. J. Syst. Evol. Microbiol.">
        <title>Gemmobacter intermedius sp. nov., isolated from a white stork (Ciconia ciconia).</title>
        <authorList>
            <person name="Kampfer P."/>
            <person name="Jerzak L."/>
            <person name="Wilharm G."/>
            <person name="Golke J."/>
            <person name="Busse H.J."/>
            <person name="Glaeser S.P."/>
        </authorList>
    </citation>
    <scope>NUCLEOTIDE SEQUENCE [LARGE SCALE GENOMIC DNA]</scope>
    <source>
        <strain evidence="1 2">119/4</strain>
    </source>
</reference>
<evidence type="ECO:0000313" key="1">
    <source>
        <dbReference type="EMBL" id="RWY35691.1"/>
    </source>
</evidence>